<dbReference type="InterPro" id="IPR042120">
    <property type="entry name" value="MutL_C_dimsub"/>
</dbReference>
<sequence length="939" mass="103893">MSSNDSRIQPLPPDVVAKLKSSTAITHLNGVIVELVKNALDANARIVYVTVDFPRGGCVVEDDGNGIPPAEFEPDGGLGKAHHTSKYHTSQSVYGRRGLFLASLSALSLLTITSHHARHPSTNTVIFHHSTPVARLVPAPVYQELRFSTHGTSVTVNDLFGNMPVRVKSRALALQRPDELERQWDELRQLLVSFMVANDTMAKLVVSDRHREKRLTVHPQTRARPQGGELDLQRIRSILAQSGLIEAQNTGIWDVVSASVADFAIHAAVSLMPSPTKKVQFVSLGPDPVFARNNANLIYTEVNRVFALSDFGTIKGSSSWIKSGDGADGDSMHSKPTSKAVNKWPMFYIRINTRDAWSIDGEAQDLPESEKSLQRIIDVLATMINEFLKQRGLCPRARKRTRGTPGIPLATTSPGNLRAKRPLSPESAASPTEEAFRDQLKLPSFRRSSKISHHFGDWTRIKSAKNDTTGKRLPLRGLESISNHQSDNAPSRLVNHHLDQEPALPSAHGGNAGSTIEPIPSRRQELEMHKEVPHGNQEAPGADTMMPWVDPYTGRSHLINSRTGQSMLVGPSVELGLTLRPRSTGSLRAPNRALDGVKRPRSAALGTSENKWVKNLLDNWRNPVFGRPEKPISAMDPSGHEATRPGSSLHDRQGELCGLDSMGVSKFRGKLRKQDLRTAEIIAQVDQKFILTKMQTSSSHPLGDPASSLILIDQHAADERCRVERLLAELFASDTPGRIQTTQLDPIIFEIPATEASLFGRYREFFRVWGVNYTVEQGPRDVNVFIFVSTLPTLIAERCRAEPYLVTDLIRGEIWRREEENGRSRQGLPAGLSDRADMGLDKRSWVDRLDGCPRGIIDLLNSRACRTAIMFNDVLDRDECQSLVRQLADCVFPFQCAHGRPSMIPILDIGVALDQSQSDEYEGPGFVDTFKGWQDGKAD</sequence>
<dbReference type="GO" id="GO:0005524">
    <property type="term" value="F:ATP binding"/>
    <property type="evidence" value="ECO:0007669"/>
    <property type="project" value="InterPro"/>
</dbReference>
<dbReference type="InterPro" id="IPR014790">
    <property type="entry name" value="MutL_C"/>
</dbReference>
<dbReference type="OMA" id="NKWPMFY"/>
<dbReference type="GO" id="GO:0140664">
    <property type="term" value="F:ATP-dependent DNA damage sensor activity"/>
    <property type="evidence" value="ECO:0007669"/>
    <property type="project" value="InterPro"/>
</dbReference>
<feature type="compositionally biased region" description="Basic and acidic residues" evidence="2">
    <location>
        <begin position="638"/>
        <end position="653"/>
    </location>
</feature>
<dbReference type="SUPFAM" id="SSF118116">
    <property type="entry name" value="DNA mismatch repair protein MutL"/>
    <property type="match status" value="2"/>
</dbReference>
<gene>
    <name evidence="4" type="ORF">ASPCADRAFT_205013</name>
</gene>
<dbReference type="VEuPathDB" id="FungiDB:ASPCADRAFT_205013"/>
<dbReference type="STRING" id="602072.A0A1R3RTD0"/>
<keyword evidence="5" id="KW-1185">Reference proteome</keyword>
<dbReference type="PANTHER" id="PTHR10073:SF47">
    <property type="entry name" value="DNA MISMATCH REPAIR PROTEIN MLH3"/>
    <property type="match status" value="1"/>
</dbReference>
<feature type="region of interest" description="Disordered" evidence="2">
    <location>
        <begin position="629"/>
        <end position="653"/>
    </location>
</feature>
<organism evidence="4 5">
    <name type="scientific">Aspergillus carbonarius (strain ITEM 5010)</name>
    <dbReference type="NCBI Taxonomy" id="602072"/>
    <lineage>
        <taxon>Eukaryota</taxon>
        <taxon>Fungi</taxon>
        <taxon>Dikarya</taxon>
        <taxon>Ascomycota</taxon>
        <taxon>Pezizomycotina</taxon>
        <taxon>Eurotiomycetes</taxon>
        <taxon>Eurotiomycetidae</taxon>
        <taxon>Eurotiales</taxon>
        <taxon>Aspergillaceae</taxon>
        <taxon>Aspergillus</taxon>
        <taxon>Aspergillus subgen. Circumdati</taxon>
    </lineage>
</organism>
<dbReference type="Gene3D" id="3.30.1370.100">
    <property type="entry name" value="MutL, C-terminal domain, regulatory subdomain"/>
    <property type="match status" value="1"/>
</dbReference>
<evidence type="ECO:0000313" key="4">
    <source>
        <dbReference type="EMBL" id="OOF97756.1"/>
    </source>
</evidence>
<feature type="domain" description="MutL C-terminal dimerisation" evidence="3">
    <location>
        <begin position="681"/>
        <end position="875"/>
    </location>
</feature>
<evidence type="ECO:0000259" key="3">
    <source>
        <dbReference type="SMART" id="SM00853"/>
    </source>
</evidence>
<dbReference type="Proteomes" id="UP000188318">
    <property type="component" value="Unassembled WGS sequence"/>
</dbReference>
<evidence type="ECO:0000256" key="1">
    <source>
        <dbReference type="ARBA" id="ARBA00006082"/>
    </source>
</evidence>
<dbReference type="GO" id="GO:0016887">
    <property type="term" value="F:ATP hydrolysis activity"/>
    <property type="evidence" value="ECO:0007669"/>
    <property type="project" value="InterPro"/>
</dbReference>
<dbReference type="AlphaFoldDB" id="A0A1R3RTD0"/>
<evidence type="ECO:0000256" key="2">
    <source>
        <dbReference type="SAM" id="MobiDB-lite"/>
    </source>
</evidence>
<dbReference type="InterPro" id="IPR038973">
    <property type="entry name" value="MutL/Mlh/Pms-like"/>
</dbReference>
<dbReference type="Gene3D" id="3.30.1540.20">
    <property type="entry name" value="MutL, C-terminal domain, dimerisation subdomain"/>
    <property type="match status" value="1"/>
</dbReference>
<dbReference type="GO" id="GO:0006298">
    <property type="term" value="P:mismatch repair"/>
    <property type="evidence" value="ECO:0007669"/>
    <property type="project" value="InterPro"/>
</dbReference>
<dbReference type="GO" id="GO:0032300">
    <property type="term" value="C:mismatch repair complex"/>
    <property type="evidence" value="ECO:0007669"/>
    <property type="project" value="InterPro"/>
</dbReference>
<accession>A0A1R3RTD0</accession>
<reference evidence="5" key="1">
    <citation type="journal article" date="2017" name="Genome Biol.">
        <title>Comparative genomics reveals high biological diversity and specific adaptations in the industrially and medically important fungal genus Aspergillus.</title>
        <authorList>
            <person name="de Vries R.P."/>
            <person name="Riley R."/>
            <person name="Wiebenga A."/>
            <person name="Aguilar-Osorio G."/>
            <person name="Amillis S."/>
            <person name="Uchima C.A."/>
            <person name="Anderluh G."/>
            <person name="Asadollahi M."/>
            <person name="Askin M."/>
            <person name="Barry K."/>
            <person name="Battaglia E."/>
            <person name="Bayram O."/>
            <person name="Benocci T."/>
            <person name="Braus-Stromeyer S.A."/>
            <person name="Caldana C."/>
            <person name="Canovas D."/>
            <person name="Cerqueira G.C."/>
            <person name="Chen F."/>
            <person name="Chen W."/>
            <person name="Choi C."/>
            <person name="Clum A."/>
            <person name="Dos Santos R.A."/>
            <person name="Damasio A.R."/>
            <person name="Diallinas G."/>
            <person name="Emri T."/>
            <person name="Fekete E."/>
            <person name="Flipphi M."/>
            <person name="Freyberg S."/>
            <person name="Gallo A."/>
            <person name="Gournas C."/>
            <person name="Habgood R."/>
            <person name="Hainaut M."/>
            <person name="Harispe M.L."/>
            <person name="Henrissat B."/>
            <person name="Hilden K.S."/>
            <person name="Hope R."/>
            <person name="Hossain A."/>
            <person name="Karabika E."/>
            <person name="Karaffa L."/>
            <person name="Karanyi Z."/>
            <person name="Krasevec N."/>
            <person name="Kuo A."/>
            <person name="Kusch H."/>
            <person name="LaButti K."/>
            <person name="Lagendijk E.L."/>
            <person name="Lapidus A."/>
            <person name="Levasseur A."/>
            <person name="Lindquist E."/>
            <person name="Lipzen A."/>
            <person name="Logrieco A.F."/>
            <person name="MacCabe A."/>
            <person name="Maekelae M.R."/>
            <person name="Malavazi I."/>
            <person name="Melin P."/>
            <person name="Meyer V."/>
            <person name="Mielnichuk N."/>
            <person name="Miskei M."/>
            <person name="Molnar A.P."/>
            <person name="Mule G."/>
            <person name="Ngan C.Y."/>
            <person name="Orejas M."/>
            <person name="Orosz E."/>
            <person name="Ouedraogo J.P."/>
            <person name="Overkamp K.M."/>
            <person name="Park H.-S."/>
            <person name="Perrone G."/>
            <person name="Piumi F."/>
            <person name="Punt P.J."/>
            <person name="Ram A.F."/>
            <person name="Ramon A."/>
            <person name="Rauscher S."/>
            <person name="Record E."/>
            <person name="Riano-Pachon D.M."/>
            <person name="Robert V."/>
            <person name="Roehrig J."/>
            <person name="Ruller R."/>
            <person name="Salamov A."/>
            <person name="Salih N.S."/>
            <person name="Samson R.A."/>
            <person name="Sandor E."/>
            <person name="Sanguinetti M."/>
            <person name="Schuetze T."/>
            <person name="Sepcic K."/>
            <person name="Shelest E."/>
            <person name="Sherlock G."/>
            <person name="Sophianopoulou V."/>
            <person name="Squina F.M."/>
            <person name="Sun H."/>
            <person name="Susca A."/>
            <person name="Todd R.B."/>
            <person name="Tsang A."/>
            <person name="Unkles S.E."/>
            <person name="van de Wiele N."/>
            <person name="van Rossen-Uffink D."/>
            <person name="Oliveira J.V."/>
            <person name="Vesth T.C."/>
            <person name="Visser J."/>
            <person name="Yu J.-H."/>
            <person name="Zhou M."/>
            <person name="Andersen M.R."/>
            <person name="Archer D.B."/>
            <person name="Baker S.E."/>
            <person name="Benoit I."/>
            <person name="Brakhage A.A."/>
            <person name="Braus G.H."/>
            <person name="Fischer R."/>
            <person name="Frisvad J.C."/>
            <person name="Goldman G.H."/>
            <person name="Houbraken J."/>
            <person name="Oakley B."/>
            <person name="Pocsi I."/>
            <person name="Scazzocchio C."/>
            <person name="Seiboth B."/>
            <person name="vanKuyk P.A."/>
            <person name="Wortman J."/>
            <person name="Dyer P.S."/>
            <person name="Grigoriev I.V."/>
        </authorList>
    </citation>
    <scope>NUCLEOTIDE SEQUENCE [LARGE SCALE GENOMIC DNA]</scope>
    <source>
        <strain evidence="5">ITEM 5010</strain>
    </source>
</reference>
<evidence type="ECO:0000313" key="5">
    <source>
        <dbReference type="Proteomes" id="UP000188318"/>
    </source>
</evidence>
<name>A0A1R3RTD0_ASPC5</name>
<comment type="similarity">
    <text evidence="1">Belongs to the DNA mismatch repair MutL/HexB family.</text>
</comment>
<dbReference type="EMBL" id="KV907496">
    <property type="protein sequence ID" value="OOF97756.1"/>
    <property type="molecule type" value="Genomic_DNA"/>
</dbReference>
<dbReference type="InterPro" id="IPR042121">
    <property type="entry name" value="MutL_C_regsub"/>
</dbReference>
<dbReference type="SMART" id="SM00853">
    <property type="entry name" value="MutL_C"/>
    <property type="match status" value="1"/>
</dbReference>
<dbReference type="PANTHER" id="PTHR10073">
    <property type="entry name" value="DNA MISMATCH REPAIR PROTEIN MLH, PMS, MUTL"/>
    <property type="match status" value="1"/>
</dbReference>
<proteinExistence type="inferred from homology"/>
<dbReference type="InterPro" id="IPR037198">
    <property type="entry name" value="MutL_C_sf"/>
</dbReference>
<dbReference type="OrthoDB" id="429932at2759"/>
<dbReference type="InterPro" id="IPR036890">
    <property type="entry name" value="HATPase_C_sf"/>
</dbReference>
<protein>
    <recommendedName>
        <fullName evidence="3">MutL C-terminal dimerisation domain-containing protein</fullName>
    </recommendedName>
</protein>
<feature type="region of interest" description="Disordered" evidence="2">
    <location>
        <begin position="398"/>
        <end position="437"/>
    </location>
</feature>
<dbReference type="Gene3D" id="3.30.565.10">
    <property type="entry name" value="Histidine kinase-like ATPase, C-terminal domain"/>
    <property type="match status" value="1"/>
</dbReference>
<dbReference type="Pfam" id="PF13589">
    <property type="entry name" value="HATPase_c_3"/>
    <property type="match status" value="1"/>
</dbReference>
<dbReference type="SUPFAM" id="SSF55874">
    <property type="entry name" value="ATPase domain of HSP90 chaperone/DNA topoisomerase II/histidine kinase"/>
    <property type="match status" value="1"/>
</dbReference>